<dbReference type="PANTHER" id="PTHR10491:SF4">
    <property type="entry name" value="METHIONINE ADENOSYLTRANSFERASE 2 SUBUNIT BETA"/>
    <property type="match status" value="1"/>
</dbReference>
<sequence>MKECKSAKNTANSQNSFTGIYAFLKEKFEVSGTYFSNKLFPELIKMDITDSNSVKKVIENTKPDIIVHAAANPNAVWCEEHKPEAIELNETGTRNIVEAANSINAKIIYISSYAAVFNQSTVYGKTKFDGEKIVKKAKAGWAILQPSLIIGYSPNTTNDRPFNRILKNITEKTPAIHDTSWKFQPSWLDHISETIEQIIKRKIYGETIPIAIPELKTRFDLAKDILNKFNIETKPIDKKDSSPVFDLPQDKIKELQLPIYSYKEMIDKIVKDIKEKTQ</sequence>
<reference evidence="2" key="2">
    <citation type="submission" date="2021-05" db="EMBL/GenBank/DDBJ databases">
        <title>Protein family content uncovers lineage relationships and bacterial pathway maintenance mechanisms in DPANN archaea.</title>
        <authorList>
            <person name="Castelle C.J."/>
            <person name="Meheust R."/>
            <person name="Jaffe A.L."/>
            <person name="Seitz K."/>
            <person name="Gong X."/>
            <person name="Baker B.J."/>
            <person name="Banfield J.F."/>
        </authorList>
    </citation>
    <scope>NUCLEOTIDE SEQUENCE</scope>
    <source>
        <strain evidence="2">RIFCSPLOWO2_01_FULL_43_13</strain>
    </source>
</reference>
<dbReference type="Gene3D" id="3.40.50.720">
    <property type="entry name" value="NAD(P)-binding Rossmann-like Domain"/>
    <property type="match status" value="1"/>
</dbReference>
<dbReference type="EMBL" id="JAGVWB010000023">
    <property type="protein sequence ID" value="MBS3058414.1"/>
    <property type="molecule type" value="Genomic_DNA"/>
</dbReference>
<evidence type="ECO:0000313" key="2">
    <source>
        <dbReference type="EMBL" id="MBS3058414.1"/>
    </source>
</evidence>
<reference evidence="2" key="1">
    <citation type="submission" date="2021-03" db="EMBL/GenBank/DDBJ databases">
        <authorList>
            <person name="Jaffe A."/>
        </authorList>
    </citation>
    <scope>NUCLEOTIDE SEQUENCE</scope>
    <source>
        <strain evidence="2">RIFCSPLOWO2_01_FULL_43_13</strain>
    </source>
</reference>
<comment type="caution">
    <text evidence="2">The sequence shown here is derived from an EMBL/GenBank/DDBJ whole genome shotgun (WGS) entry which is preliminary data.</text>
</comment>
<dbReference type="PANTHER" id="PTHR10491">
    <property type="entry name" value="DTDP-4-DEHYDRORHAMNOSE REDUCTASE"/>
    <property type="match status" value="1"/>
</dbReference>
<dbReference type="GO" id="GO:0048270">
    <property type="term" value="F:methionine adenosyltransferase regulator activity"/>
    <property type="evidence" value="ECO:0007669"/>
    <property type="project" value="TreeGrafter"/>
</dbReference>
<evidence type="ECO:0000313" key="3">
    <source>
        <dbReference type="Proteomes" id="UP000680185"/>
    </source>
</evidence>
<name>A0A8T4KWN7_9ARCH</name>
<dbReference type="GO" id="GO:0048269">
    <property type="term" value="C:methionine adenosyltransferase complex"/>
    <property type="evidence" value="ECO:0007669"/>
    <property type="project" value="TreeGrafter"/>
</dbReference>
<feature type="domain" description="RmlD-like substrate binding" evidence="1">
    <location>
        <begin position="45"/>
        <end position="239"/>
    </location>
</feature>
<evidence type="ECO:0000259" key="1">
    <source>
        <dbReference type="Pfam" id="PF04321"/>
    </source>
</evidence>
<dbReference type="InterPro" id="IPR036291">
    <property type="entry name" value="NAD(P)-bd_dom_sf"/>
</dbReference>
<dbReference type="SUPFAM" id="SSF51735">
    <property type="entry name" value="NAD(P)-binding Rossmann-fold domains"/>
    <property type="match status" value="1"/>
</dbReference>
<accession>A0A8T4KWN7</accession>
<gene>
    <name evidence="2" type="ORF">J4478_03345</name>
</gene>
<dbReference type="InterPro" id="IPR029903">
    <property type="entry name" value="RmlD-like-bd"/>
</dbReference>
<proteinExistence type="predicted"/>
<protein>
    <submittedName>
        <fullName evidence="2">Sugar nucleotide-binding protein</fullName>
    </submittedName>
</protein>
<dbReference type="Pfam" id="PF04321">
    <property type="entry name" value="RmlD_sub_bind"/>
    <property type="match status" value="1"/>
</dbReference>
<organism evidence="2 3">
    <name type="scientific">Candidatus Iainarchaeum sp</name>
    <dbReference type="NCBI Taxonomy" id="3101447"/>
    <lineage>
        <taxon>Archaea</taxon>
        <taxon>Candidatus Iainarchaeota</taxon>
        <taxon>Candidatus Iainarchaeia</taxon>
        <taxon>Candidatus Iainarchaeales</taxon>
        <taxon>Candidatus Iainarchaeaceae</taxon>
        <taxon>Candidatus Iainarchaeum</taxon>
    </lineage>
</organism>
<dbReference type="Proteomes" id="UP000680185">
    <property type="component" value="Unassembled WGS sequence"/>
</dbReference>
<dbReference type="AlphaFoldDB" id="A0A8T4KWN7"/>
<dbReference type="GO" id="GO:0006556">
    <property type="term" value="P:S-adenosylmethionine biosynthetic process"/>
    <property type="evidence" value="ECO:0007669"/>
    <property type="project" value="TreeGrafter"/>
</dbReference>
<dbReference type="InterPro" id="IPR005913">
    <property type="entry name" value="dTDP_dehydrorham_reduct"/>
</dbReference>